<dbReference type="Gene3D" id="3.30.230.10">
    <property type="match status" value="1"/>
</dbReference>
<dbReference type="InterPro" id="IPR006204">
    <property type="entry name" value="GHMP_kinase_N_dom"/>
</dbReference>
<dbReference type="RefSeq" id="WP_161102634.1">
    <property type="nucleotide sequence ID" value="NZ_JBHLYI010000013.1"/>
</dbReference>
<keyword evidence="5" id="KW-0067">ATP-binding</keyword>
<dbReference type="GO" id="GO:0005829">
    <property type="term" value="C:cytosol"/>
    <property type="evidence" value="ECO:0007669"/>
    <property type="project" value="TreeGrafter"/>
</dbReference>
<comment type="similarity">
    <text evidence="1">Belongs to the GHMP kinase family. GalK subfamily.</text>
</comment>
<evidence type="ECO:0000256" key="4">
    <source>
        <dbReference type="ARBA" id="ARBA00022777"/>
    </source>
</evidence>
<evidence type="ECO:0000256" key="6">
    <source>
        <dbReference type="ARBA" id="ARBA00023144"/>
    </source>
</evidence>
<dbReference type="PIRSF" id="PIRSF000530">
    <property type="entry name" value="Galactokinase"/>
    <property type="match status" value="1"/>
</dbReference>
<keyword evidence="2" id="KW-0808">Transferase</keyword>
<dbReference type="PANTHER" id="PTHR10457">
    <property type="entry name" value="MEVALONATE KINASE/GALACTOKINASE"/>
    <property type="match status" value="1"/>
</dbReference>
<evidence type="ECO:0000256" key="1">
    <source>
        <dbReference type="ARBA" id="ARBA00006566"/>
    </source>
</evidence>
<evidence type="ECO:0000313" key="9">
    <source>
        <dbReference type="EMBL" id="MXQ64399.1"/>
    </source>
</evidence>
<feature type="domain" description="GHMP kinase N-terminal" evidence="7">
    <location>
        <begin position="58"/>
        <end position="124"/>
    </location>
</feature>
<name>A0A6I4W1G6_9ACTN</name>
<dbReference type="GO" id="GO:0005524">
    <property type="term" value="F:ATP binding"/>
    <property type="evidence" value="ECO:0007669"/>
    <property type="project" value="UniProtKB-KW"/>
</dbReference>
<keyword evidence="10" id="KW-1185">Reference proteome</keyword>
<evidence type="ECO:0000256" key="5">
    <source>
        <dbReference type="ARBA" id="ARBA00022840"/>
    </source>
</evidence>
<dbReference type="InterPro" id="IPR020568">
    <property type="entry name" value="Ribosomal_Su5_D2-typ_SF"/>
</dbReference>
<dbReference type="EMBL" id="WUTW01000002">
    <property type="protein sequence ID" value="MXQ64399.1"/>
    <property type="molecule type" value="Genomic_DNA"/>
</dbReference>
<organism evidence="9 10">
    <name type="scientific">Actinomadura rayongensis</name>
    <dbReference type="NCBI Taxonomy" id="1429076"/>
    <lineage>
        <taxon>Bacteria</taxon>
        <taxon>Bacillati</taxon>
        <taxon>Actinomycetota</taxon>
        <taxon>Actinomycetes</taxon>
        <taxon>Streptosporangiales</taxon>
        <taxon>Thermomonosporaceae</taxon>
        <taxon>Actinomadura</taxon>
    </lineage>
</organism>
<evidence type="ECO:0000313" key="10">
    <source>
        <dbReference type="Proteomes" id="UP000431901"/>
    </source>
</evidence>
<reference evidence="9 10" key="1">
    <citation type="submission" date="2019-12" db="EMBL/GenBank/DDBJ databases">
        <title>Nocardia macrotermitis sp. nov. and Nocardia aurantia sp. nov., isolated from the gut of the fungus growing-termite Macrotermes natalensis.</title>
        <authorList>
            <person name="Christine B."/>
            <person name="Rene B."/>
        </authorList>
    </citation>
    <scope>NUCLEOTIDE SEQUENCE [LARGE SCALE GENOMIC DNA]</scope>
    <source>
        <strain evidence="9 10">DSM 102126</strain>
    </source>
</reference>
<protein>
    <submittedName>
        <fullName evidence="9">Galactokinase</fullName>
    </submittedName>
</protein>
<dbReference type="PANTHER" id="PTHR10457:SF7">
    <property type="entry name" value="GALACTOKINASE-RELATED"/>
    <property type="match status" value="1"/>
</dbReference>
<feature type="domain" description="GHMP kinase C-terminal" evidence="8">
    <location>
        <begin position="223"/>
        <end position="300"/>
    </location>
</feature>
<dbReference type="AlphaFoldDB" id="A0A6I4W1G6"/>
<dbReference type="InterPro" id="IPR014721">
    <property type="entry name" value="Ribsml_uS5_D2-typ_fold_subgr"/>
</dbReference>
<dbReference type="SUPFAM" id="SSF54211">
    <property type="entry name" value="Ribosomal protein S5 domain 2-like"/>
    <property type="match status" value="1"/>
</dbReference>
<dbReference type="Pfam" id="PF00288">
    <property type="entry name" value="GHMP_kinases_N"/>
    <property type="match status" value="1"/>
</dbReference>
<dbReference type="OrthoDB" id="250531at2"/>
<accession>A0A6I4W1G6</accession>
<dbReference type="SUPFAM" id="SSF55060">
    <property type="entry name" value="GHMP Kinase, C-terminal domain"/>
    <property type="match status" value="1"/>
</dbReference>
<keyword evidence="3" id="KW-0547">Nucleotide-binding</keyword>
<evidence type="ECO:0000256" key="3">
    <source>
        <dbReference type="ARBA" id="ARBA00022741"/>
    </source>
</evidence>
<dbReference type="InterPro" id="IPR036554">
    <property type="entry name" value="GHMP_kinase_C_sf"/>
</dbReference>
<evidence type="ECO:0000256" key="2">
    <source>
        <dbReference type="ARBA" id="ARBA00022679"/>
    </source>
</evidence>
<dbReference type="GO" id="GO:0004335">
    <property type="term" value="F:galactokinase activity"/>
    <property type="evidence" value="ECO:0007669"/>
    <property type="project" value="TreeGrafter"/>
</dbReference>
<comment type="caution">
    <text evidence="9">The sequence shown here is derived from an EMBL/GenBank/DDBJ whole genome shotgun (WGS) entry which is preliminary data.</text>
</comment>
<sequence>MTGGRWRAPGRVVLLGEEHDADGPALTVAIPGGVTVDAVRSDTLDLPAEAWTAPAADAARRLAAGGVAVKAETDLPPGLGAPGALAAAVVLALRDLYGLDLDAPALVPFAAEPGRPDAAASLLGVAGRAVLVDRRTYVAGTLPCDVTRAGLVLFAVDTHAGPDPGLAAARRDECAAAARRLGVASLGDVRDLAGALATLRDPVLRRRVQHLVTERHRIDAAAGLLRAGAVAELGAMLNASQMSLRDQFQTSWPQADATVDAALRAGARGARISGGPGGAVTVLAPADRAPRIRDAITAAFTARDWPAPAFHDATPSDAAARL</sequence>
<keyword evidence="6" id="KW-0299">Galactose metabolism</keyword>
<evidence type="ECO:0000259" key="7">
    <source>
        <dbReference type="Pfam" id="PF00288"/>
    </source>
</evidence>
<dbReference type="Pfam" id="PF08544">
    <property type="entry name" value="GHMP_kinases_C"/>
    <property type="match status" value="1"/>
</dbReference>
<keyword evidence="6" id="KW-0119">Carbohydrate metabolism</keyword>
<keyword evidence="4 9" id="KW-0418">Kinase</keyword>
<evidence type="ECO:0000259" key="8">
    <source>
        <dbReference type="Pfam" id="PF08544"/>
    </source>
</evidence>
<dbReference type="InterPro" id="IPR013750">
    <property type="entry name" value="GHMP_kinase_C_dom"/>
</dbReference>
<dbReference type="Proteomes" id="UP000431901">
    <property type="component" value="Unassembled WGS sequence"/>
</dbReference>
<dbReference type="PRINTS" id="PR00959">
    <property type="entry name" value="MEVGALKINASE"/>
</dbReference>
<proteinExistence type="inferred from homology"/>
<gene>
    <name evidence="9" type="ORF">GQ466_10150</name>
</gene>
<dbReference type="Gene3D" id="3.30.70.890">
    <property type="entry name" value="GHMP kinase, C-terminal domain"/>
    <property type="match status" value="1"/>
</dbReference>
<dbReference type="InterPro" id="IPR006206">
    <property type="entry name" value="Mevalonate/galactokinase"/>
</dbReference>
<dbReference type="GO" id="GO:0006012">
    <property type="term" value="P:galactose metabolic process"/>
    <property type="evidence" value="ECO:0007669"/>
    <property type="project" value="UniProtKB-KW"/>
</dbReference>